<evidence type="ECO:0000313" key="14">
    <source>
        <dbReference type="Proteomes" id="UP000262825"/>
    </source>
</evidence>
<dbReference type="PANTHER" id="PTHR43448:SF2">
    <property type="entry name" value="PROTOHEME IX FARNESYLTRANSFERASE, MITOCHONDRIAL"/>
    <property type="match status" value="1"/>
</dbReference>
<comment type="subcellular location">
    <subcellularLocation>
        <location evidence="1">Mitochondrion membrane</location>
        <topology evidence="1">Multi-pass membrane protein</topology>
    </subcellularLocation>
</comment>
<accession>A0A376B0V4</accession>
<dbReference type="Gene3D" id="1.10.357.140">
    <property type="entry name" value="UbiA prenyltransferase"/>
    <property type="match status" value="1"/>
</dbReference>
<dbReference type="GO" id="GO:0031966">
    <property type="term" value="C:mitochondrial membrane"/>
    <property type="evidence" value="ECO:0007669"/>
    <property type="project" value="UniProtKB-SubCell"/>
</dbReference>
<keyword evidence="14" id="KW-1185">Reference proteome</keyword>
<dbReference type="InterPro" id="IPR030470">
    <property type="entry name" value="UbiA_prenylTrfase_CS"/>
</dbReference>
<dbReference type="FunFam" id="1.10.357.140:FF:000004">
    <property type="entry name" value="Protoheme IX farnesyltransferase, mitochondrial"/>
    <property type="match status" value="1"/>
</dbReference>
<evidence type="ECO:0000256" key="8">
    <source>
        <dbReference type="ARBA" id="ARBA00023133"/>
    </source>
</evidence>
<dbReference type="PROSITE" id="PS00943">
    <property type="entry name" value="UBIA"/>
    <property type="match status" value="1"/>
</dbReference>
<dbReference type="PIRSF" id="PIRSF001773">
    <property type="entry name" value="COX10"/>
    <property type="match status" value="1"/>
</dbReference>
<dbReference type="AlphaFoldDB" id="A0A376B0V4"/>
<proteinExistence type="inferred from homology"/>
<dbReference type="VEuPathDB" id="FungiDB:SCODWIG_00076"/>
<dbReference type="Pfam" id="PF01040">
    <property type="entry name" value="UbiA"/>
    <property type="match status" value="1"/>
</dbReference>
<evidence type="ECO:0000256" key="5">
    <source>
        <dbReference type="ARBA" id="ARBA00022946"/>
    </source>
</evidence>
<evidence type="ECO:0000256" key="12">
    <source>
        <dbReference type="SAM" id="Phobius"/>
    </source>
</evidence>
<dbReference type="InterPro" id="IPR000537">
    <property type="entry name" value="UbiA_prenyltransferase"/>
</dbReference>
<keyword evidence="5" id="KW-0809">Transit peptide</keyword>
<keyword evidence="3 11" id="KW-0808">Transferase</keyword>
<evidence type="ECO:0000256" key="9">
    <source>
        <dbReference type="ARBA" id="ARBA00023136"/>
    </source>
</evidence>
<keyword evidence="4 12" id="KW-0812">Transmembrane</keyword>
<feature type="transmembrane region" description="Helical" evidence="12">
    <location>
        <begin position="386"/>
        <end position="405"/>
    </location>
</feature>
<evidence type="ECO:0000256" key="2">
    <source>
        <dbReference type="ARBA" id="ARBA00016335"/>
    </source>
</evidence>
<dbReference type="NCBIfam" id="TIGR01473">
    <property type="entry name" value="cyoE_ctaB"/>
    <property type="match status" value="1"/>
</dbReference>
<comment type="function">
    <text evidence="11">Converts protoheme IX and farnesyl diphosphate to heme O.</text>
</comment>
<keyword evidence="9 11" id="KW-0472">Membrane</keyword>
<feature type="transmembrane region" description="Helical" evidence="12">
    <location>
        <begin position="263"/>
        <end position="281"/>
    </location>
</feature>
<gene>
    <name evidence="13" type="ORF">SCODWIG_00076</name>
</gene>
<dbReference type="CDD" id="cd13957">
    <property type="entry name" value="PT_UbiA_Cox10"/>
    <property type="match status" value="1"/>
</dbReference>
<evidence type="ECO:0000256" key="6">
    <source>
        <dbReference type="ARBA" id="ARBA00022989"/>
    </source>
</evidence>
<dbReference type="InterPro" id="IPR006369">
    <property type="entry name" value="Protohaem_IX_farnesylTrfase"/>
</dbReference>
<evidence type="ECO:0000256" key="10">
    <source>
        <dbReference type="ARBA" id="ARBA00030253"/>
    </source>
</evidence>
<dbReference type="PANTHER" id="PTHR43448">
    <property type="entry name" value="PROTOHEME IX FARNESYLTRANSFERASE, MITOCHONDRIAL"/>
    <property type="match status" value="1"/>
</dbReference>
<organism evidence="13 14">
    <name type="scientific">Saccharomycodes ludwigii</name>
    <dbReference type="NCBI Taxonomy" id="36035"/>
    <lineage>
        <taxon>Eukaryota</taxon>
        <taxon>Fungi</taxon>
        <taxon>Dikarya</taxon>
        <taxon>Ascomycota</taxon>
        <taxon>Saccharomycotina</taxon>
        <taxon>Saccharomycetes</taxon>
        <taxon>Saccharomycodales</taxon>
        <taxon>Saccharomycodaceae</taxon>
        <taxon>Saccharomycodes</taxon>
    </lineage>
</organism>
<sequence>MVNLILCPRPIIHAVSRNTNRQYFSTRTSINVAVSILNGVFKKDNQQGNRFFSNSFTEKQQKEPTPQKPIVSRSNALNTSPIEFSSNLSNIDAQLRIPDSAKKVFTCTPDVSDKLDHDIISEQTTSSYPFKVKYVNKVKNTKNTSSSSAQQVDIKKIMNAYFQLSKPRLTVLVMLSAICSYALSPYAASIPQLLSLTIGTTLCSTAANAINMGREPEFDRRMIRTQARPVVRGTLSPRQAFTFAGISGTLGTLILYFGVNPTVALLGASNIILYAWIYTSLKRKHIINTWVGAIVGAIPPLMGWAAASPLTDPGCWCLAGLLYAWQFPHFNTLSHNIKNEYKNAGYVMTAWKNPKLNARVALRYSLLMFPLCFGLSYFGICDWYYQIDSGIANTWLSFWAFMFWWQQKKNYSSKICNDSIAFNKGLSKANVYARKTFWISVLQLPAVLILAILHKKGRWDGIFDNDNNNNTVITSKSET</sequence>
<evidence type="ECO:0000313" key="13">
    <source>
        <dbReference type="EMBL" id="SSD58315.1"/>
    </source>
</evidence>
<evidence type="ECO:0000256" key="1">
    <source>
        <dbReference type="ARBA" id="ARBA00004225"/>
    </source>
</evidence>
<keyword evidence="7 11" id="KW-0496">Mitochondrion</keyword>
<keyword evidence="8 11" id="KW-0350">Heme biosynthesis</keyword>
<dbReference type="GO" id="GO:0008495">
    <property type="term" value="F:protoheme IX farnesyltransferase activity"/>
    <property type="evidence" value="ECO:0007669"/>
    <property type="project" value="InterPro"/>
</dbReference>
<name>A0A376B0V4_9ASCO</name>
<dbReference type="InterPro" id="IPR016315">
    <property type="entry name" value="Protohaem_IX_farnesylTrfase_mt"/>
</dbReference>
<dbReference type="Proteomes" id="UP000262825">
    <property type="component" value="Unassembled WGS sequence"/>
</dbReference>
<protein>
    <recommendedName>
        <fullName evidence="2 11">Protoheme IX farnesyltransferase, mitochondrial</fullName>
        <ecNumber evidence="11">2.5.1.-</ecNumber>
    </recommendedName>
    <alternativeName>
        <fullName evidence="10 11">Heme O synthase</fullName>
    </alternativeName>
</protein>
<evidence type="ECO:0000256" key="4">
    <source>
        <dbReference type="ARBA" id="ARBA00022692"/>
    </source>
</evidence>
<comment type="similarity">
    <text evidence="11">Belongs to the ubiA prenyltransferase family.</text>
</comment>
<dbReference type="EC" id="2.5.1.-" evidence="11"/>
<dbReference type="EMBL" id="UFAJ01000005">
    <property type="protein sequence ID" value="SSD58315.1"/>
    <property type="molecule type" value="Genomic_DNA"/>
</dbReference>
<evidence type="ECO:0000256" key="7">
    <source>
        <dbReference type="ARBA" id="ARBA00023128"/>
    </source>
</evidence>
<reference evidence="14" key="1">
    <citation type="submission" date="2018-06" db="EMBL/GenBank/DDBJ databases">
        <authorList>
            <person name="Guldener U."/>
        </authorList>
    </citation>
    <scope>NUCLEOTIDE SEQUENCE [LARGE SCALE GENOMIC DNA]</scope>
    <source>
        <strain evidence="14">UTAD17</strain>
    </source>
</reference>
<keyword evidence="6 12" id="KW-1133">Transmembrane helix</keyword>
<evidence type="ECO:0000256" key="11">
    <source>
        <dbReference type="PIRNR" id="PIRNR001773"/>
    </source>
</evidence>
<evidence type="ECO:0000256" key="3">
    <source>
        <dbReference type="ARBA" id="ARBA00022679"/>
    </source>
</evidence>
<dbReference type="GO" id="GO:0006784">
    <property type="term" value="P:heme A biosynthetic process"/>
    <property type="evidence" value="ECO:0007669"/>
    <property type="project" value="TreeGrafter"/>
</dbReference>
<dbReference type="InterPro" id="IPR044878">
    <property type="entry name" value="UbiA_sf"/>
</dbReference>
<feature type="transmembrane region" description="Helical" evidence="12">
    <location>
        <begin position="436"/>
        <end position="454"/>
    </location>
</feature>